<protein>
    <submittedName>
        <fullName evidence="2">Secreted PhoX family phosphatase</fullName>
    </submittedName>
</protein>
<dbReference type="InterPro" id="IPR008557">
    <property type="entry name" value="PhoX"/>
</dbReference>
<proteinExistence type="predicted"/>
<dbReference type="PANTHER" id="PTHR35399:SF4">
    <property type="entry name" value="MEMBRANE PROTEIN"/>
    <property type="match status" value="1"/>
</dbReference>
<sequence length="457" mass="48959">MDVTRREVLSRSGTLGLGIVVTGTLGALFAANPAAGSSGPEVGYGPLVPDRRGILDLPRGFRYRILSREGDQLRSGGGNVPSRFDGMGSFAGPARTTLLVRNHECRVGVPHPVRAATTHTYDPMGPGGTSTLRVRAGSITQEYVSLAGTYVNCAGGITPWGTWLTCEETEDPPPGSTMSHGWIFEVDPFDHARNAGPTPLTAMGRFQHEAVAIDPRTGVVYETEDAFVQPFGLFYRFLPERPLGGHGSLRAGGTLEAMRVRDLPDLSLVQEPGTTFTDIEWVRVPDPEATTTSTRLQDYGPAGITRGQKLEGAYWGDGSAYFVSSYARDNEGSSANHDGQVWRYDPRASTLELVVVFGYDPAEQVTEGPDNIALSPYGGLMVCEDLGGDNYVLGTTAAGETFPIARNRLNIGSDAEPEYGEFAGAAFSADGRTLYFNVYNPGTTFAVTGPWARQSDS</sequence>
<gene>
    <name evidence="2" type="ORF">HEB94_002793</name>
</gene>
<accession>A0A927MS88</accession>
<dbReference type="Pfam" id="PF05787">
    <property type="entry name" value="PhoX"/>
    <property type="match status" value="1"/>
</dbReference>
<organism evidence="2 3">
    <name type="scientific">Actinopolymorpha pittospori</name>
    <dbReference type="NCBI Taxonomy" id="648752"/>
    <lineage>
        <taxon>Bacteria</taxon>
        <taxon>Bacillati</taxon>
        <taxon>Actinomycetota</taxon>
        <taxon>Actinomycetes</taxon>
        <taxon>Propionibacteriales</taxon>
        <taxon>Actinopolymorphaceae</taxon>
        <taxon>Actinopolymorpha</taxon>
    </lineage>
</organism>
<dbReference type="Proteomes" id="UP000638648">
    <property type="component" value="Unassembled WGS sequence"/>
</dbReference>
<evidence type="ECO:0000256" key="1">
    <source>
        <dbReference type="SAM" id="Phobius"/>
    </source>
</evidence>
<keyword evidence="3" id="KW-1185">Reference proteome</keyword>
<dbReference type="RefSeq" id="WP_192750156.1">
    <property type="nucleotide sequence ID" value="NZ_BAABJL010000236.1"/>
</dbReference>
<keyword evidence="1" id="KW-1133">Transmembrane helix</keyword>
<evidence type="ECO:0000313" key="2">
    <source>
        <dbReference type="EMBL" id="MBE1605945.1"/>
    </source>
</evidence>
<reference evidence="2" key="1">
    <citation type="submission" date="2020-10" db="EMBL/GenBank/DDBJ databases">
        <title>Sequencing the genomes of 1000 actinobacteria strains.</title>
        <authorList>
            <person name="Klenk H.-P."/>
        </authorList>
    </citation>
    <scope>NUCLEOTIDE SEQUENCE</scope>
    <source>
        <strain evidence="2">DSM 45354</strain>
    </source>
</reference>
<dbReference type="EMBL" id="JADBEM010000001">
    <property type="protein sequence ID" value="MBE1605945.1"/>
    <property type="molecule type" value="Genomic_DNA"/>
</dbReference>
<comment type="caution">
    <text evidence="2">The sequence shown here is derived from an EMBL/GenBank/DDBJ whole genome shotgun (WGS) entry which is preliminary data.</text>
</comment>
<keyword evidence="1" id="KW-0472">Membrane</keyword>
<dbReference type="AlphaFoldDB" id="A0A927MS88"/>
<dbReference type="PANTHER" id="PTHR35399">
    <property type="entry name" value="SLR8030 PROTEIN"/>
    <property type="match status" value="1"/>
</dbReference>
<keyword evidence="1" id="KW-0812">Transmembrane</keyword>
<feature type="transmembrane region" description="Helical" evidence="1">
    <location>
        <begin position="12"/>
        <end position="31"/>
    </location>
</feature>
<dbReference type="SUPFAM" id="SSF75011">
    <property type="entry name" value="3-carboxy-cis,cis-mucoante lactonizing enzyme"/>
    <property type="match status" value="1"/>
</dbReference>
<evidence type="ECO:0000313" key="3">
    <source>
        <dbReference type="Proteomes" id="UP000638648"/>
    </source>
</evidence>
<name>A0A927MS88_9ACTN</name>